<reference evidence="1" key="1">
    <citation type="submission" date="2019-08" db="EMBL/GenBank/DDBJ databases">
        <authorList>
            <person name="Kucharzyk K."/>
            <person name="Murdoch R.W."/>
            <person name="Higgins S."/>
            <person name="Loffler F."/>
        </authorList>
    </citation>
    <scope>NUCLEOTIDE SEQUENCE</scope>
</reference>
<sequence length="179" mass="20489">MRIGKHRNILILEQRQFLVADHVVQYSCNSEILVCITRSDSDIQRVVAGIVRDVQDVFSRDIPVFQSLDFLGSSHLFCRIDRREDGRRQQHSFQQCGIGKGAAFVIFDVDFEARRSLMQSSVLFAGDQIHFQTGFRIDFLFFLHRPVGEQGVADTQCIKQQRCQCSQPDGLLVVLQKSL</sequence>
<dbReference type="EMBL" id="VSSQ01079738">
    <property type="protein sequence ID" value="MPN29172.1"/>
    <property type="molecule type" value="Genomic_DNA"/>
</dbReference>
<dbReference type="AlphaFoldDB" id="A0A645GT86"/>
<comment type="caution">
    <text evidence="1">The sequence shown here is derived from an EMBL/GenBank/DDBJ whole genome shotgun (WGS) entry which is preliminary data.</text>
</comment>
<name>A0A645GT86_9ZZZZ</name>
<gene>
    <name evidence="1" type="ORF">SDC9_176623</name>
</gene>
<accession>A0A645GT86</accession>
<evidence type="ECO:0000313" key="1">
    <source>
        <dbReference type="EMBL" id="MPN29172.1"/>
    </source>
</evidence>
<protein>
    <submittedName>
        <fullName evidence="1">Uncharacterized protein</fullName>
    </submittedName>
</protein>
<organism evidence="1">
    <name type="scientific">bioreactor metagenome</name>
    <dbReference type="NCBI Taxonomy" id="1076179"/>
    <lineage>
        <taxon>unclassified sequences</taxon>
        <taxon>metagenomes</taxon>
        <taxon>ecological metagenomes</taxon>
    </lineage>
</organism>
<proteinExistence type="predicted"/>